<dbReference type="EMBL" id="JAJITD010000008">
    <property type="protein sequence ID" value="MCC8394551.1"/>
    <property type="molecule type" value="Genomic_DNA"/>
</dbReference>
<organism evidence="4 5">
    <name type="scientific">Paraburkholderia sejongensis</name>
    <dbReference type="NCBI Taxonomy" id="2886946"/>
    <lineage>
        <taxon>Bacteria</taxon>
        <taxon>Pseudomonadati</taxon>
        <taxon>Pseudomonadota</taxon>
        <taxon>Betaproteobacteria</taxon>
        <taxon>Burkholderiales</taxon>
        <taxon>Burkholderiaceae</taxon>
        <taxon>Paraburkholderia</taxon>
    </lineage>
</organism>
<dbReference type="RefSeq" id="WP_230510786.1">
    <property type="nucleotide sequence ID" value="NZ_JAJITD010000008.1"/>
</dbReference>
<keyword evidence="1" id="KW-0560">Oxidoreductase</keyword>
<evidence type="ECO:0000313" key="5">
    <source>
        <dbReference type="Proteomes" id="UP001431019"/>
    </source>
</evidence>
<dbReference type="Gene3D" id="3.30.9.10">
    <property type="entry name" value="D-Amino Acid Oxidase, subunit A, domain 2"/>
    <property type="match status" value="1"/>
</dbReference>
<dbReference type="Pfam" id="PF01266">
    <property type="entry name" value="DAO"/>
    <property type="match status" value="1"/>
</dbReference>
<dbReference type="InterPro" id="IPR006076">
    <property type="entry name" value="FAD-dep_OxRdtase"/>
</dbReference>
<comment type="caution">
    <text evidence="4">The sequence shown here is derived from an EMBL/GenBank/DDBJ whole genome shotgun (WGS) entry which is preliminary data.</text>
</comment>
<evidence type="ECO:0000256" key="2">
    <source>
        <dbReference type="SAM" id="Phobius"/>
    </source>
</evidence>
<accession>A0ABS8JXB8</accession>
<proteinExistence type="predicted"/>
<gene>
    <name evidence="4" type="ORF">LJ656_18325</name>
</gene>
<keyword evidence="2" id="KW-1133">Transmembrane helix</keyword>
<feature type="transmembrane region" description="Helical" evidence="2">
    <location>
        <begin position="87"/>
        <end position="108"/>
    </location>
</feature>
<sequence length="282" mass="30191">MSVAMEPTPATELRKGALGLGFIVFFVISAAGPLVAIAGGLPIGIMLGNGAGTPALLVATVAILLLFAAGYTAMARHVTNAGGFYAFTARGLGGTAGGAAALIALLGYNTMTEPLSDELIRRISPIHGAYSDIRPVINYYRVTNENRLLFGSSTSLVEHIPHDLKEWNRRLMVEVFPYLSDVKIDLAWGGPMASTLNLFPQIGPLADRPNAFFVQGYSGFGVTPSQIICKILAEGILGGSDRYRLVSSIPRATIKGKDRYRNLLVTLGKVMHQSTGYWHGRR</sequence>
<evidence type="ECO:0000259" key="3">
    <source>
        <dbReference type="Pfam" id="PF01266"/>
    </source>
</evidence>
<keyword evidence="2" id="KW-0812">Transmembrane</keyword>
<feature type="transmembrane region" description="Helical" evidence="2">
    <location>
        <begin position="20"/>
        <end position="43"/>
    </location>
</feature>
<evidence type="ECO:0000313" key="4">
    <source>
        <dbReference type="EMBL" id="MCC8394551.1"/>
    </source>
</evidence>
<dbReference type="Proteomes" id="UP001431019">
    <property type="component" value="Unassembled WGS sequence"/>
</dbReference>
<feature type="transmembrane region" description="Helical" evidence="2">
    <location>
        <begin position="55"/>
        <end position="75"/>
    </location>
</feature>
<dbReference type="Gene3D" id="3.50.50.60">
    <property type="entry name" value="FAD/NAD(P)-binding domain"/>
    <property type="match status" value="1"/>
</dbReference>
<feature type="domain" description="FAD dependent oxidoreductase" evidence="3">
    <location>
        <begin position="75"/>
        <end position="234"/>
    </location>
</feature>
<dbReference type="SUPFAM" id="SSF51971">
    <property type="entry name" value="Nucleotide-binding domain"/>
    <property type="match status" value="1"/>
</dbReference>
<evidence type="ECO:0000256" key="1">
    <source>
        <dbReference type="ARBA" id="ARBA00023002"/>
    </source>
</evidence>
<keyword evidence="5" id="KW-1185">Reference proteome</keyword>
<protein>
    <submittedName>
        <fullName evidence="4">FAD-binding oxidoreductase</fullName>
    </submittedName>
</protein>
<name>A0ABS8JXB8_9BURK</name>
<keyword evidence="2" id="KW-0472">Membrane</keyword>
<dbReference type="InterPro" id="IPR036188">
    <property type="entry name" value="FAD/NAD-bd_sf"/>
</dbReference>
<reference evidence="4 5" key="1">
    <citation type="submission" date="2021-11" db="EMBL/GenBank/DDBJ databases">
        <authorList>
            <person name="Oh E.-T."/>
            <person name="Kim S.-B."/>
        </authorList>
    </citation>
    <scope>NUCLEOTIDE SEQUENCE [LARGE SCALE GENOMIC DNA]</scope>
    <source>
        <strain evidence="4 5">MMS20-SJTR3</strain>
    </source>
</reference>